<evidence type="ECO:0000313" key="3">
    <source>
        <dbReference type="Proteomes" id="UP000500826"/>
    </source>
</evidence>
<dbReference type="Pfam" id="PF04304">
    <property type="entry name" value="DUF454"/>
    <property type="match status" value="1"/>
</dbReference>
<dbReference type="Proteomes" id="UP000500826">
    <property type="component" value="Chromosome"/>
</dbReference>
<evidence type="ECO:0000313" key="2">
    <source>
        <dbReference type="EMBL" id="QJW85819.1"/>
    </source>
</evidence>
<sequence length="96" mass="10876">MPTVPFLLVAAWAAARCSPALHDWLHNHPRFGRQLCDWRDGGVVPRRAKWLATIMMSCSSVFMLLFVPQKWAVGIVIAIMAAVAVWLWRRPEQPPA</sequence>
<feature type="transmembrane region" description="Helical" evidence="1">
    <location>
        <begin position="71"/>
        <end position="88"/>
    </location>
</feature>
<keyword evidence="1" id="KW-0812">Transmembrane</keyword>
<reference evidence="2 3" key="1">
    <citation type="submission" date="2020-05" db="EMBL/GenBank/DDBJ databases">
        <title>Ramlibacter rhizophilus sp. nov., isolated from rhizosphere soil of national flower Mugunghwa from South Korea.</title>
        <authorList>
            <person name="Zheng-Fei Y."/>
            <person name="Huan T."/>
        </authorList>
    </citation>
    <scope>NUCLEOTIDE SEQUENCE [LARGE SCALE GENOMIC DNA]</scope>
    <source>
        <strain evidence="2 3">H242</strain>
    </source>
</reference>
<name>A0ABX6P8M1_9BURK</name>
<dbReference type="PANTHER" id="PTHR35813:SF1">
    <property type="entry name" value="INNER MEMBRANE PROTEIN YBAN"/>
    <property type="match status" value="1"/>
</dbReference>
<keyword evidence="1" id="KW-0472">Membrane</keyword>
<organism evidence="2 3">
    <name type="scientific">Ramlibacter terrae</name>
    <dbReference type="NCBI Taxonomy" id="2732511"/>
    <lineage>
        <taxon>Bacteria</taxon>
        <taxon>Pseudomonadati</taxon>
        <taxon>Pseudomonadota</taxon>
        <taxon>Betaproteobacteria</taxon>
        <taxon>Burkholderiales</taxon>
        <taxon>Comamonadaceae</taxon>
        <taxon>Ramlibacter</taxon>
    </lineage>
</organism>
<dbReference type="EMBL" id="CP053418">
    <property type="protein sequence ID" value="QJW85819.1"/>
    <property type="molecule type" value="Genomic_DNA"/>
</dbReference>
<accession>A0ABX6P8M1</accession>
<gene>
    <name evidence="2" type="ORF">HK414_14160</name>
</gene>
<keyword evidence="1" id="KW-1133">Transmembrane helix</keyword>
<protein>
    <submittedName>
        <fullName evidence="2">YbaN family protein</fullName>
    </submittedName>
</protein>
<keyword evidence="3" id="KW-1185">Reference proteome</keyword>
<dbReference type="PIRSF" id="PIRSF016789">
    <property type="entry name" value="DUF454"/>
    <property type="match status" value="1"/>
</dbReference>
<proteinExistence type="predicted"/>
<evidence type="ECO:0000256" key="1">
    <source>
        <dbReference type="SAM" id="Phobius"/>
    </source>
</evidence>
<dbReference type="InterPro" id="IPR007401">
    <property type="entry name" value="DUF454"/>
</dbReference>
<dbReference type="PANTHER" id="PTHR35813">
    <property type="entry name" value="INNER MEMBRANE PROTEIN YBAN"/>
    <property type="match status" value="1"/>
</dbReference>